<feature type="region of interest" description="Disordered" evidence="1">
    <location>
        <begin position="874"/>
        <end position="899"/>
    </location>
</feature>
<dbReference type="AlphaFoldDB" id="A0A179FJ40"/>
<dbReference type="EMBL" id="LSBJ02000005">
    <property type="protein sequence ID" value="OAQ65397.1"/>
    <property type="molecule type" value="Genomic_DNA"/>
</dbReference>
<dbReference type="OrthoDB" id="5986190at2759"/>
<gene>
    <name evidence="2" type="ORF">VFPPC_16343</name>
</gene>
<name>A0A179FJ40_METCM</name>
<dbReference type="KEGG" id="pchm:VFPPC_16343"/>
<keyword evidence="3" id="KW-1185">Reference proteome</keyword>
<reference evidence="2 3" key="1">
    <citation type="journal article" date="2016" name="PLoS Pathog.">
        <title>Biosynthesis of antibiotic leucinostatins in bio-control fungus Purpureocillium lilacinum and their inhibition on phytophthora revealed by genome mining.</title>
        <authorList>
            <person name="Wang G."/>
            <person name="Liu Z."/>
            <person name="Lin R."/>
            <person name="Li E."/>
            <person name="Mao Z."/>
            <person name="Ling J."/>
            <person name="Yang Y."/>
            <person name="Yin W.B."/>
            <person name="Xie B."/>
        </authorList>
    </citation>
    <scope>NUCLEOTIDE SEQUENCE [LARGE SCALE GENOMIC DNA]</scope>
    <source>
        <strain evidence="2">170</strain>
    </source>
</reference>
<accession>A0A179FJ40</accession>
<evidence type="ECO:0000256" key="1">
    <source>
        <dbReference type="SAM" id="MobiDB-lite"/>
    </source>
</evidence>
<dbReference type="Gene3D" id="1.25.40.10">
    <property type="entry name" value="Tetratricopeptide repeat domain"/>
    <property type="match status" value="1"/>
</dbReference>
<dbReference type="InterPro" id="IPR011990">
    <property type="entry name" value="TPR-like_helical_dom_sf"/>
</dbReference>
<dbReference type="RefSeq" id="XP_018142711.1">
    <property type="nucleotide sequence ID" value="XM_018294096.1"/>
</dbReference>
<comment type="caution">
    <text evidence="2">The sequence shown here is derived from an EMBL/GenBank/DDBJ whole genome shotgun (WGS) entry which is preliminary data.</text>
</comment>
<dbReference type="GeneID" id="28858090"/>
<evidence type="ECO:0000313" key="3">
    <source>
        <dbReference type="Proteomes" id="UP000078397"/>
    </source>
</evidence>
<evidence type="ECO:0000313" key="2">
    <source>
        <dbReference type="EMBL" id="OAQ65397.1"/>
    </source>
</evidence>
<sequence length="899" mass="101652">MARNPETGCHDVDHEPAFHKPGYYMTTIISPHSQLKPVISCLRQGNYIEAKTRLERIRKVDKFAELEESLRAAPGSTQQDEQEVRNLFETSRLLGLLVGYHGDHKQAVQILETAIELCESFTAARQHSLSSATMATIATRPGHQTQTEPGNSHTQQTPFVVIRHMICLALAKVFLWNGEYDKAYNIAMPTWQYFEKRFDIHQLTFEAAFITASILSHKFDKRALRMCSKTVNLTRIHLGVHHPLSIEVVGTLVDIFLWQCRYREAYQYTLLVANEVRESALEPSHPVALQQRAQLGEAKLGRGDFLDGKVALQAAYDAATVSPSERHDGQSPRLCRYLAKLARANYLLWNLEESAKQVSETLRSQAKIFEDGSIKASHDVGPMLRAIFSTNGGGFATPIAPHPDILESLDLYADILSRSDDISDGENHHLVLEILKFVYRIREDRLGSSNILTLGCGVNLAIELSKYNGGSLGSKSDTSFLYGVISLGEMSRRSGSAEHCDTAQIAPSSASYYDVMRNWAKSVRVRLRSPGASRGPRQEESQGTRLEPTLQVMFQKCAQLDINHVYTWKARIWIVLMESLAKDPNFRDEWNLSDYWPTLKKVYNPSHPLALESWTKLCVIDMNLGCHLFTYLDVDELLAQLRADNIREQKLMLSLHLENTIGTFYCSLKEYERGLPVLRQLQQYLETLLRSKETHVVEVRTALESFKDGVDRSYKQAVLLAEKVLAKESIARDTYIHNEQIDDAERVAGNVIGISKGLYGKEHVETFKARFSLAEILYSHTNDFGKRWEGYFVAEGVLDDVSGVMKRPVASELELRNGGRLDKDQVCESAPELETKTKGEPQIKNEDTEKLQHFFNDLKVEFNKWSVDIWKPLPTTATEGTESETEIKQPQDEPEGVAS</sequence>
<organism evidence="2 3">
    <name type="scientific">Pochonia chlamydosporia 170</name>
    <dbReference type="NCBI Taxonomy" id="1380566"/>
    <lineage>
        <taxon>Eukaryota</taxon>
        <taxon>Fungi</taxon>
        <taxon>Dikarya</taxon>
        <taxon>Ascomycota</taxon>
        <taxon>Pezizomycotina</taxon>
        <taxon>Sordariomycetes</taxon>
        <taxon>Hypocreomycetidae</taxon>
        <taxon>Hypocreales</taxon>
        <taxon>Clavicipitaceae</taxon>
        <taxon>Pochonia</taxon>
    </lineage>
</organism>
<protein>
    <submittedName>
        <fullName evidence="2">Uncharacterized protein</fullName>
    </submittedName>
</protein>
<dbReference type="Proteomes" id="UP000078397">
    <property type="component" value="Unassembled WGS sequence"/>
</dbReference>
<proteinExistence type="predicted"/>